<protein>
    <submittedName>
        <fullName evidence="1">Uncharacterized protein</fullName>
    </submittedName>
</protein>
<accession>A0A0F9URC2</accession>
<comment type="caution">
    <text evidence="1">The sequence shown here is derived from an EMBL/GenBank/DDBJ whole genome shotgun (WGS) entry which is preliminary data.</text>
</comment>
<evidence type="ECO:0000313" key="1">
    <source>
        <dbReference type="EMBL" id="KKN63696.1"/>
    </source>
</evidence>
<name>A0A0F9URC2_9ZZZZ</name>
<reference evidence="1" key="1">
    <citation type="journal article" date="2015" name="Nature">
        <title>Complex archaea that bridge the gap between prokaryotes and eukaryotes.</title>
        <authorList>
            <person name="Spang A."/>
            <person name="Saw J.H."/>
            <person name="Jorgensen S.L."/>
            <person name="Zaremba-Niedzwiedzka K."/>
            <person name="Martijn J."/>
            <person name="Lind A.E."/>
            <person name="van Eijk R."/>
            <person name="Schleper C."/>
            <person name="Guy L."/>
            <person name="Ettema T.J."/>
        </authorList>
    </citation>
    <scope>NUCLEOTIDE SEQUENCE</scope>
</reference>
<organism evidence="1">
    <name type="scientific">marine sediment metagenome</name>
    <dbReference type="NCBI Taxonomy" id="412755"/>
    <lineage>
        <taxon>unclassified sequences</taxon>
        <taxon>metagenomes</taxon>
        <taxon>ecological metagenomes</taxon>
    </lineage>
</organism>
<dbReference type="AlphaFoldDB" id="A0A0F9URC2"/>
<proteinExistence type="predicted"/>
<gene>
    <name evidence="1" type="ORF">LCGC14_0499310</name>
</gene>
<dbReference type="EMBL" id="LAZR01000582">
    <property type="protein sequence ID" value="KKN63696.1"/>
    <property type="molecule type" value="Genomic_DNA"/>
</dbReference>
<sequence length="121" mass="13475">MSHYIVCAHCGKTYNTHDSWQAGDHENEACTAVQHGFCDTCGGNGALHIAETGEAVHTDQTECIRFLTEQVKYMEQYRLEHDTRYCELEKAVEGLVNGRKAALAESRTLKAIRNSDAAVSR</sequence>